<dbReference type="GO" id="GO:0016989">
    <property type="term" value="F:sigma factor antagonist activity"/>
    <property type="evidence" value="ECO:0007669"/>
    <property type="project" value="TreeGrafter"/>
</dbReference>
<accession>A0A7Y1QMX1</accession>
<evidence type="ECO:0000313" key="4">
    <source>
        <dbReference type="Proteomes" id="UP000542111"/>
    </source>
</evidence>
<name>A0A7Y1QMX1_9PSED</name>
<feature type="domain" description="FecR N-terminal" evidence="2">
    <location>
        <begin position="22"/>
        <end position="64"/>
    </location>
</feature>
<dbReference type="PANTHER" id="PTHR30273">
    <property type="entry name" value="PERIPLASMIC SIGNAL SENSOR AND SIGMA FACTOR ACTIVATOR FECR-RELATED"/>
    <property type="match status" value="1"/>
</dbReference>
<feature type="domain" description="FecR protein" evidence="1">
    <location>
        <begin position="116"/>
        <end position="208"/>
    </location>
</feature>
<evidence type="ECO:0000259" key="2">
    <source>
        <dbReference type="Pfam" id="PF16220"/>
    </source>
</evidence>
<evidence type="ECO:0000313" key="3">
    <source>
        <dbReference type="EMBL" id="NNA98401.1"/>
    </source>
</evidence>
<dbReference type="InterPro" id="IPR032623">
    <property type="entry name" value="FecR_N"/>
</dbReference>
<dbReference type="PIRSF" id="PIRSF018266">
    <property type="entry name" value="FecR"/>
    <property type="match status" value="1"/>
</dbReference>
<organism evidence="3 4">
    <name type="scientific">Pseudomonas gessardii</name>
    <dbReference type="NCBI Taxonomy" id="78544"/>
    <lineage>
        <taxon>Bacteria</taxon>
        <taxon>Pseudomonadati</taxon>
        <taxon>Pseudomonadota</taxon>
        <taxon>Gammaproteobacteria</taxon>
        <taxon>Pseudomonadales</taxon>
        <taxon>Pseudomonadaceae</taxon>
        <taxon>Pseudomonas</taxon>
    </lineage>
</organism>
<gene>
    <name evidence="3" type="ORF">HBO33_24875</name>
</gene>
<dbReference type="Pfam" id="PF04773">
    <property type="entry name" value="FecR"/>
    <property type="match status" value="1"/>
</dbReference>
<dbReference type="InterPro" id="IPR006860">
    <property type="entry name" value="FecR"/>
</dbReference>
<dbReference type="Gene3D" id="2.60.120.1440">
    <property type="match status" value="1"/>
</dbReference>
<dbReference type="OrthoDB" id="1099576at2"/>
<dbReference type="GeneID" id="70104134"/>
<evidence type="ECO:0000259" key="1">
    <source>
        <dbReference type="Pfam" id="PF04773"/>
    </source>
</evidence>
<dbReference type="InterPro" id="IPR012373">
    <property type="entry name" value="Ferrdict_sens_TM"/>
</dbReference>
<reference evidence="3 4" key="1">
    <citation type="journal article" date="2020" name="Front. Microbiol.">
        <title>Genetic Organization of the aprX-lipA2 Operon Affects the Proteolytic Potential of Pseudomonas Species in Milk.</title>
        <authorList>
            <person name="Maier C."/>
            <person name="Huptas C."/>
            <person name="von Neubeck M."/>
            <person name="Scherer S."/>
            <person name="Wenning M."/>
            <person name="Lucking G."/>
        </authorList>
    </citation>
    <scope>NUCLEOTIDE SEQUENCE [LARGE SCALE GENOMIC DNA]</scope>
    <source>
        <strain evidence="3 4">G4779</strain>
    </source>
</reference>
<dbReference type="AlphaFoldDB" id="A0A7Y1QMX1"/>
<dbReference type="Pfam" id="PF16220">
    <property type="entry name" value="DUF4880"/>
    <property type="match status" value="1"/>
</dbReference>
<dbReference type="EMBL" id="JAAQYP010000055">
    <property type="protein sequence ID" value="NNA98401.1"/>
    <property type="molecule type" value="Genomic_DNA"/>
</dbReference>
<sequence length="322" mass="35846">MHSVDGRLSSPQVGPPSTAQLQAAVQWYLTLNDADVSPEQHLAWQDWLGADPEHVKAWARIEKLQQQLCGVPRDVALPILSQMGVQRRQGLKMLLVLAAGATVLAGYRLSPYHTDFATRTGERRQVTLPDGSRLELNTDTRVDIAYNAQERLILLRRGEILVTTATDRLPARPLSVETPHGRIRALGTRFDVRLLPGLSSVHVQQHAVEVRPRDTPQHIQRVDEGQALTFGSSQLGNLRPATADSSAWTQGLLVAIDWRLGDFVGELARYRVGYLGCADEVRDLRISGAFRLDDIDGILANLQVSLPVKVRHFSRYWARIEA</sequence>
<dbReference type="PANTHER" id="PTHR30273:SF2">
    <property type="entry name" value="PROTEIN FECR"/>
    <property type="match status" value="1"/>
</dbReference>
<protein>
    <submittedName>
        <fullName evidence="3">DUF4880 domain-containing protein</fullName>
    </submittedName>
</protein>
<dbReference type="RefSeq" id="WP_076964700.1">
    <property type="nucleotide sequence ID" value="NZ_CBCRYT010000054.1"/>
</dbReference>
<comment type="caution">
    <text evidence="3">The sequence shown here is derived from an EMBL/GenBank/DDBJ whole genome shotgun (WGS) entry which is preliminary data.</text>
</comment>
<proteinExistence type="predicted"/>
<dbReference type="Proteomes" id="UP000542111">
    <property type="component" value="Unassembled WGS sequence"/>
</dbReference>